<evidence type="ECO:0000313" key="3">
    <source>
        <dbReference type="EMBL" id="MFC3265067.1"/>
    </source>
</evidence>
<gene>
    <name evidence="3" type="ORF">ACFOEX_01660</name>
</gene>
<feature type="region of interest" description="Disordered" evidence="1">
    <location>
        <begin position="73"/>
        <end position="98"/>
    </location>
</feature>
<evidence type="ECO:0000256" key="1">
    <source>
        <dbReference type="SAM" id="MobiDB-lite"/>
    </source>
</evidence>
<evidence type="ECO:0000313" key="4">
    <source>
        <dbReference type="Proteomes" id="UP001595536"/>
    </source>
</evidence>
<evidence type="ECO:0000259" key="2">
    <source>
        <dbReference type="Pfam" id="PF14832"/>
    </source>
</evidence>
<proteinExistence type="predicted"/>
<comment type="caution">
    <text evidence="3">The sequence shown here is derived from an EMBL/GenBank/DDBJ whole genome shotgun (WGS) entry which is preliminary data.</text>
</comment>
<dbReference type="Proteomes" id="UP001595536">
    <property type="component" value="Unassembled WGS sequence"/>
</dbReference>
<protein>
    <submittedName>
        <fullName evidence="3">Tautomerase family protein</fullName>
    </submittedName>
</protein>
<dbReference type="RefSeq" id="WP_376830266.1">
    <property type="nucleotide sequence ID" value="NZ_JBHLWR010000006.1"/>
</dbReference>
<accession>A0ABV7LB38</accession>
<dbReference type="EMBL" id="JBHRUV010000010">
    <property type="protein sequence ID" value="MFC3265067.1"/>
    <property type="molecule type" value="Genomic_DNA"/>
</dbReference>
<sequence length="98" mass="10829">MPLWTIYCPRDAFTAEERADIARRITDVYAPFMPRFYVGVAFQLAGPDELFVGGAPARRFVRIAVDHVARSLPGRGDGAALHRPGERRAGPLPARARP</sequence>
<dbReference type="Gene3D" id="3.30.429.10">
    <property type="entry name" value="Macrophage Migration Inhibitory Factor"/>
    <property type="match status" value="1"/>
</dbReference>
<organism evidence="3 4">
    <name type="scientific">Camelimonas abortus</name>
    <dbReference type="NCBI Taxonomy" id="1017184"/>
    <lineage>
        <taxon>Bacteria</taxon>
        <taxon>Pseudomonadati</taxon>
        <taxon>Pseudomonadota</taxon>
        <taxon>Alphaproteobacteria</taxon>
        <taxon>Hyphomicrobiales</taxon>
        <taxon>Chelatococcaceae</taxon>
        <taxon>Camelimonas</taxon>
    </lineage>
</organism>
<reference evidence="4" key="1">
    <citation type="journal article" date="2019" name="Int. J. Syst. Evol. Microbiol.">
        <title>The Global Catalogue of Microorganisms (GCM) 10K type strain sequencing project: providing services to taxonomists for standard genome sequencing and annotation.</title>
        <authorList>
            <consortium name="The Broad Institute Genomics Platform"/>
            <consortium name="The Broad Institute Genome Sequencing Center for Infectious Disease"/>
            <person name="Wu L."/>
            <person name="Ma J."/>
        </authorList>
    </citation>
    <scope>NUCLEOTIDE SEQUENCE [LARGE SCALE GENOMIC DNA]</scope>
    <source>
        <strain evidence="4">CCM 7941</strain>
    </source>
</reference>
<dbReference type="InterPro" id="IPR014347">
    <property type="entry name" value="Tautomerase/MIF_sf"/>
</dbReference>
<keyword evidence="4" id="KW-1185">Reference proteome</keyword>
<feature type="domain" description="Tautomerase cis-CaaD-like" evidence="2">
    <location>
        <begin position="1"/>
        <end position="74"/>
    </location>
</feature>
<name>A0ABV7LB38_9HYPH</name>
<dbReference type="Pfam" id="PF14832">
    <property type="entry name" value="Tautomerase_3"/>
    <property type="match status" value="1"/>
</dbReference>
<dbReference type="InterPro" id="IPR028116">
    <property type="entry name" value="Cis-CaaD-like"/>
</dbReference>